<evidence type="ECO:0000313" key="2">
    <source>
        <dbReference type="Proteomes" id="UP001056120"/>
    </source>
</evidence>
<dbReference type="Proteomes" id="UP001056120">
    <property type="component" value="Linkage Group LG24"/>
</dbReference>
<reference evidence="2" key="1">
    <citation type="journal article" date="2022" name="Mol. Ecol. Resour.">
        <title>The genomes of chicory, endive, great burdock and yacon provide insights into Asteraceae palaeo-polyploidization history and plant inulin production.</title>
        <authorList>
            <person name="Fan W."/>
            <person name="Wang S."/>
            <person name="Wang H."/>
            <person name="Wang A."/>
            <person name="Jiang F."/>
            <person name="Liu H."/>
            <person name="Zhao H."/>
            <person name="Xu D."/>
            <person name="Zhang Y."/>
        </authorList>
    </citation>
    <scope>NUCLEOTIDE SEQUENCE [LARGE SCALE GENOMIC DNA]</scope>
    <source>
        <strain evidence="2">cv. Yunnan</strain>
    </source>
</reference>
<reference evidence="1 2" key="2">
    <citation type="journal article" date="2022" name="Mol. Ecol. Resour.">
        <title>The genomes of chicory, endive, great burdock and yacon provide insights into Asteraceae paleo-polyploidization history and plant inulin production.</title>
        <authorList>
            <person name="Fan W."/>
            <person name="Wang S."/>
            <person name="Wang H."/>
            <person name="Wang A."/>
            <person name="Jiang F."/>
            <person name="Liu H."/>
            <person name="Zhao H."/>
            <person name="Xu D."/>
            <person name="Zhang Y."/>
        </authorList>
    </citation>
    <scope>NUCLEOTIDE SEQUENCE [LARGE SCALE GENOMIC DNA]</scope>
    <source>
        <strain evidence="2">cv. Yunnan</strain>
        <tissue evidence="1">Leaves</tissue>
    </source>
</reference>
<protein>
    <submittedName>
        <fullName evidence="1">Uncharacterized protein</fullName>
    </submittedName>
</protein>
<comment type="caution">
    <text evidence="1">The sequence shown here is derived from an EMBL/GenBank/DDBJ whole genome shotgun (WGS) entry which is preliminary data.</text>
</comment>
<organism evidence="1 2">
    <name type="scientific">Smallanthus sonchifolius</name>
    <dbReference type="NCBI Taxonomy" id="185202"/>
    <lineage>
        <taxon>Eukaryota</taxon>
        <taxon>Viridiplantae</taxon>
        <taxon>Streptophyta</taxon>
        <taxon>Embryophyta</taxon>
        <taxon>Tracheophyta</taxon>
        <taxon>Spermatophyta</taxon>
        <taxon>Magnoliopsida</taxon>
        <taxon>eudicotyledons</taxon>
        <taxon>Gunneridae</taxon>
        <taxon>Pentapetalae</taxon>
        <taxon>asterids</taxon>
        <taxon>campanulids</taxon>
        <taxon>Asterales</taxon>
        <taxon>Asteraceae</taxon>
        <taxon>Asteroideae</taxon>
        <taxon>Heliantheae alliance</taxon>
        <taxon>Millerieae</taxon>
        <taxon>Smallanthus</taxon>
    </lineage>
</organism>
<gene>
    <name evidence="1" type="ORF">L1987_72208</name>
</gene>
<name>A0ACB9AVH0_9ASTR</name>
<dbReference type="EMBL" id="CM042041">
    <property type="protein sequence ID" value="KAI3713625.1"/>
    <property type="molecule type" value="Genomic_DNA"/>
</dbReference>
<sequence>MAPNSKNTTDGLAKIGKEAFDTIEDIFPRGNQSSKQQVFHYHQYQPQQAYVVRQPVYDAPVAAMMTERVIKCDEAAKMYGGTLFVEYHKRKPARKDKARKMK</sequence>
<accession>A0ACB9AVH0</accession>
<proteinExistence type="predicted"/>
<keyword evidence="2" id="KW-1185">Reference proteome</keyword>
<evidence type="ECO:0000313" key="1">
    <source>
        <dbReference type="EMBL" id="KAI3713625.1"/>
    </source>
</evidence>